<evidence type="ECO:0000313" key="1">
    <source>
        <dbReference type="EMBL" id="KGM91960.1"/>
    </source>
</evidence>
<dbReference type="VEuPathDB" id="FungiDB:PADG_11938"/>
<dbReference type="InParanoid" id="A0A0A0HX22"/>
<dbReference type="EMBL" id="KN275962">
    <property type="protein sequence ID" value="KGM91960.1"/>
    <property type="molecule type" value="Genomic_DNA"/>
</dbReference>
<dbReference type="RefSeq" id="XP_010761156.1">
    <property type="nucleotide sequence ID" value="XM_010762854.1"/>
</dbReference>
<accession>A0A0A0HX22</accession>
<dbReference type="Proteomes" id="UP000001628">
    <property type="component" value="Unassembled WGS sequence"/>
</dbReference>
<name>A0A0A0HX22_PARBD</name>
<dbReference type="GeneID" id="22587835"/>
<dbReference type="HOGENOM" id="CLU_874646_0_0_1"/>
<organism evidence="1 2">
    <name type="scientific">Paracoccidioides brasiliensis (strain Pb18)</name>
    <dbReference type="NCBI Taxonomy" id="502780"/>
    <lineage>
        <taxon>Eukaryota</taxon>
        <taxon>Fungi</taxon>
        <taxon>Dikarya</taxon>
        <taxon>Ascomycota</taxon>
        <taxon>Pezizomycotina</taxon>
        <taxon>Eurotiomycetes</taxon>
        <taxon>Eurotiomycetidae</taxon>
        <taxon>Onygenales</taxon>
        <taxon>Ajellomycetaceae</taxon>
        <taxon>Paracoccidioides</taxon>
    </lineage>
</organism>
<sequence>MAAAKPISAEDPRARLESAIDELPREYEQTYTLHFRLEVRSVLHKAQIGLMNEAGRSLLIMHFAGYSGFNQYDRLFRSTPDTFPTPGVIPFDALLGDSLLRRYPCSPNRIVEVLAAGESNYEDGVINIQIGAGEFTGRSFTSRLLDYIVEHRRTWRSIQMADMVVALRALSSTSKPIHRITVERFCSGCSTSSATRYPAVLSVHTPEALSADEITGLVKLIRETGEGRGFAQPGQAEARTPLKLGTGNSSNILVLEGPREIYAQLRNIPSVNVFFENMSSKNLTSSPSTAELQVAAREEFQGGVTQRVGDKSPGKASK</sequence>
<evidence type="ECO:0000313" key="2">
    <source>
        <dbReference type="Proteomes" id="UP000001628"/>
    </source>
</evidence>
<dbReference type="STRING" id="502780.A0A0A0HX22"/>
<dbReference type="KEGG" id="pbn:PADG_11938"/>
<proteinExistence type="predicted"/>
<keyword evidence="2" id="KW-1185">Reference proteome</keyword>
<gene>
    <name evidence="1" type="ORF">PADG_11938</name>
</gene>
<protein>
    <submittedName>
        <fullName evidence="1">Uncharacterized protein</fullName>
    </submittedName>
</protein>
<reference evidence="1 2" key="1">
    <citation type="journal article" date="2011" name="PLoS Genet.">
        <title>Comparative genomic analysis of human fungal pathogens causing paracoccidioidomycosis.</title>
        <authorList>
            <person name="Desjardins C.A."/>
            <person name="Champion M.D."/>
            <person name="Holder J.W."/>
            <person name="Muszewska A."/>
            <person name="Goldberg J."/>
            <person name="Bailao A.M."/>
            <person name="Brigido M.M."/>
            <person name="Ferreira M.E."/>
            <person name="Garcia A.M."/>
            <person name="Grynberg M."/>
            <person name="Gujja S."/>
            <person name="Heiman D.I."/>
            <person name="Henn M.R."/>
            <person name="Kodira C.D."/>
            <person name="Leon-Narvaez H."/>
            <person name="Longo L.V."/>
            <person name="Ma L.J."/>
            <person name="Malavazi I."/>
            <person name="Matsuo A.L."/>
            <person name="Morais F.V."/>
            <person name="Pereira M."/>
            <person name="Rodriguez-Brito S."/>
            <person name="Sakthikumar S."/>
            <person name="Salem-Izacc S.M."/>
            <person name="Sykes S.M."/>
            <person name="Teixeira M.M."/>
            <person name="Vallejo M.C."/>
            <person name="Walter M.E."/>
            <person name="Yandava C."/>
            <person name="Young S."/>
            <person name="Zeng Q."/>
            <person name="Zucker J."/>
            <person name="Felipe M.S."/>
            <person name="Goldman G.H."/>
            <person name="Haas B.J."/>
            <person name="McEwen J.G."/>
            <person name="Nino-Vega G."/>
            <person name="Puccia R."/>
            <person name="San-Blas G."/>
            <person name="Soares C.M."/>
            <person name="Birren B.W."/>
            <person name="Cuomo C.A."/>
        </authorList>
    </citation>
    <scope>NUCLEOTIDE SEQUENCE [LARGE SCALE GENOMIC DNA]</scope>
    <source>
        <strain evidence="1 2">Pb18</strain>
    </source>
</reference>
<dbReference type="AlphaFoldDB" id="A0A0A0HX22"/>
<dbReference type="eggNOG" id="ENOG502RR36">
    <property type="taxonomic scope" value="Eukaryota"/>
</dbReference>